<gene>
    <name evidence="1" type="ORF">S12H4_00126</name>
</gene>
<comment type="caution">
    <text evidence="1">The sequence shown here is derived from an EMBL/GenBank/DDBJ whole genome shotgun (WGS) entry which is preliminary data.</text>
</comment>
<evidence type="ECO:0000313" key="1">
    <source>
        <dbReference type="EMBL" id="GAI67677.1"/>
    </source>
</evidence>
<protein>
    <submittedName>
        <fullName evidence="1">Uncharacterized protein</fullName>
    </submittedName>
</protein>
<name>X1QGQ8_9ZZZZ</name>
<proteinExistence type="predicted"/>
<dbReference type="AlphaFoldDB" id="X1QGQ8"/>
<organism evidence="1">
    <name type="scientific">marine sediment metagenome</name>
    <dbReference type="NCBI Taxonomy" id="412755"/>
    <lineage>
        <taxon>unclassified sequences</taxon>
        <taxon>metagenomes</taxon>
        <taxon>ecological metagenomes</taxon>
    </lineage>
</organism>
<reference evidence="1" key="1">
    <citation type="journal article" date="2014" name="Front. Microbiol.">
        <title>High frequency of phylogenetically diverse reductive dehalogenase-homologous genes in deep subseafloor sedimentary metagenomes.</title>
        <authorList>
            <person name="Kawai M."/>
            <person name="Futagami T."/>
            <person name="Toyoda A."/>
            <person name="Takaki Y."/>
            <person name="Nishi S."/>
            <person name="Hori S."/>
            <person name="Arai W."/>
            <person name="Tsubouchi T."/>
            <person name="Morono Y."/>
            <person name="Uchiyama I."/>
            <person name="Ito T."/>
            <person name="Fujiyama A."/>
            <person name="Inagaki F."/>
            <person name="Takami H."/>
        </authorList>
    </citation>
    <scope>NUCLEOTIDE SEQUENCE</scope>
    <source>
        <strain evidence="1">Expedition CK06-06</strain>
    </source>
</reference>
<sequence>MPEILPDNVPSPRTPLGWDTVRYRPLSIDAAGNLQVVIVGGRVGMYRDYVHVQDQKARNTPGGGFTLGAWRTRDINTELADTGGICAIAANQITLQAGVYQYLISCPAFKVEHHQAVLYNVTAAVIIRTGTSEISGAADAVMSRSVIVGRTTLAIASVLEIRHQSSATRAGDGFGSPANITAEVYTVAEFWREW</sequence>
<dbReference type="EMBL" id="BARW01000008">
    <property type="protein sequence ID" value="GAI67677.1"/>
    <property type="molecule type" value="Genomic_DNA"/>
</dbReference>
<accession>X1QGQ8</accession>